<comment type="caution">
    <text evidence="1">The sequence shown here is derived from an EMBL/GenBank/DDBJ whole genome shotgun (WGS) entry which is preliminary data.</text>
</comment>
<reference evidence="1 2" key="1">
    <citation type="submission" date="2018-06" db="EMBL/GenBank/DDBJ databases">
        <title>Genomic Encyclopedia of Type Strains, Phase III (KMG-III): the genomes of soil and plant-associated and newly described type strains.</title>
        <authorList>
            <person name="Whitman W."/>
        </authorList>
    </citation>
    <scope>NUCLEOTIDE SEQUENCE [LARGE SCALE GENOMIC DNA]</scope>
    <source>
        <strain evidence="1 2">CECT 7730</strain>
    </source>
</reference>
<evidence type="ECO:0000313" key="2">
    <source>
        <dbReference type="Proteomes" id="UP000247551"/>
    </source>
</evidence>
<dbReference type="EMBL" id="QKLW01000001">
    <property type="protein sequence ID" value="PYF84316.1"/>
    <property type="molecule type" value="Genomic_DNA"/>
</dbReference>
<dbReference type="AlphaFoldDB" id="A0A318V6C7"/>
<accession>A0A318V6C7</accession>
<protein>
    <submittedName>
        <fullName evidence="1">Uncharacterized protein</fullName>
    </submittedName>
</protein>
<keyword evidence="2" id="KW-1185">Reference proteome</keyword>
<name>A0A318V6C7_9GAMM</name>
<organism evidence="1 2">
    <name type="scientific">Marinomonas alcarazii</name>
    <dbReference type="NCBI Taxonomy" id="491949"/>
    <lineage>
        <taxon>Bacteria</taxon>
        <taxon>Pseudomonadati</taxon>
        <taxon>Pseudomonadota</taxon>
        <taxon>Gammaproteobacteria</taxon>
        <taxon>Oceanospirillales</taxon>
        <taxon>Oceanospirillaceae</taxon>
        <taxon>Marinomonas</taxon>
    </lineage>
</organism>
<dbReference type="Proteomes" id="UP000247551">
    <property type="component" value="Unassembled WGS sequence"/>
</dbReference>
<sequence>MVTIHQMNVDITSNNNGIKLHKTSTENFFIFPYKSYR</sequence>
<gene>
    <name evidence="1" type="ORF">DFP75_101341</name>
</gene>
<evidence type="ECO:0000313" key="1">
    <source>
        <dbReference type="EMBL" id="PYF84316.1"/>
    </source>
</evidence>
<proteinExistence type="predicted"/>